<accession>A0A551YMR8</accession>
<evidence type="ECO:0000313" key="1">
    <source>
        <dbReference type="EMBL" id="TRT62268.1"/>
    </source>
</evidence>
<sequence length="85" mass="10245">MAYDIWLSLSTRDFLSNLKQDNPETYYKIRDLLPDLSLQREDFKTGAPERIEVFIVNHLKVYYRIIHRLKSIDVIDVIDVIEFRE</sequence>
<dbReference type="AlphaFoldDB" id="A0A551YMR8"/>
<dbReference type="EMBL" id="SFCA01000013">
    <property type="protein sequence ID" value="TRT62268.1"/>
    <property type="molecule type" value="Genomic_DNA"/>
</dbReference>
<name>A0A551YMR8_MICAE</name>
<reference evidence="1 2" key="1">
    <citation type="submission" date="2019-01" db="EMBL/GenBank/DDBJ databases">
        <title>Coherence of Microcystis species and biogeography revealed through population genomics.</title>
        <authorList>
            <person name="Perez-Carrascal O.M."/>
            <person name="Terrat Y."/>
            <person name="Giani A."/>
            <person name="Fortin N."/>
            <person name="Tromas N."/>
            <person name="Shapiro B.J."/>
        </authorList>
    </citation>
    <scope>NUCLEOTIDE SEQUENCE [LARGE SCALE GENOMIC DNA]</scope>
    <source>
        <strain evidence="1">Ma_QC_C_20070703_M131</strain>
    </source>
</reference>
<comment type="caution">
    <text evidence="1">The sequence shown here is derived from an EMBL/GenBank/DDBJ whole genome shotgun (WGS) entry which is preliminary data.</text>
</comment>
<proteinExistence type="predicted"/>
<protein>
    <submittedName>
        <fullName evidence="1">Uncharacterized protein</fullName>
    </submittedName>
</protein>
<gene>
    <name evidence="1" type="ORF">EWV85_00790</name>
</gene>
<evidence type="ECO:0000313" key="2">
    <source>
        <dbReference type="Proteomes" id="UP000316443"/>
    </source>
</evidence>
<organism evidence="1 2">
    <name type="scientific">Microcystis aeruginosa Ma_QC_C_20070703_M131</name>
    <dbReference type="NCBI Taxonomy" id="2486263"/>
    <lineage>
        <taxon>Bacteria</taxon>
        <taxon>Bacillati</taxon>
        <taxon>Cyanobacteriota</taxon>
        <taxon>Cyanophyceae</taxon>
        <taxon>Oscillatoriophycideae</taxon>
        <taxon>Chroococcales</taxon>
        <taxon>Microcystaceae</taxon>
        <taxon>Microcystis</taxon>
    </lineage>
</organism>
<dbReference type="Proteomes" id="UP000316443">
    <property type="component" value="Unassembled WGS sequence"/>
</dbReference>